<sequence length="329" mass="37328">MTSSTSSSSNAPPLGKFLASTDKATRDSAIKGLGFFLSEPENAHMAEQDMAKLWKGIFYCFWMSDKPLVQQALASELAEVMLNINPVSSALNFLEGFWQCMVREWNGIDRLRVDKYYMLIRRYVNASFRLLMRAGWSLGTIDEYNKILVRQGGPLCPTHTRVPPSLAYHLCDIYLEELEKVLADLSNQNATPPSVPLGRLLDPFLTLAARTTANPTVRRIISVVLEPLIESLQYPQYAESLGHKRRQVLDQDLSVLVDHACLFDPETEGRLDRVSLHRGIVKHIFDTACDHNSRDSNRRKMYSFWKQHALELEDQEAAPLSRTRVSDPS</sequence>
<proteinExistence type="predicted"/>
<dbReference type="EMBL" id="MU273469">
    <property type="protein sequence ID" value="KAI0036589.1"/>
    <property type="molecule type" value="Genomic_DNA"/>
</dbReference>
<comment type="caution">
    <text evidence="1">The sequence shown here is derived from an EMBL/GenBank/DDBJ whole genome shotgun (WGS) entry which is preliminary data.</text>
</comment>
<reference evidence="1" key="1">
    <citation type="submission" date="2021-02" db="EMBL/GenBank/DDBJ databases">
        <authorList>
            <consortium name="DOE Joint Genome Institute"/>
            <person name="Ahrendt S."/>
            <person name="Looney B.P."/>
            <person name="Miyauchi S."/>
            <person name="Morin E."/>
            <person name="Drula E."/>
            <person name="Courty P.E."/>
            <person name="Chicoki N."/>
            <person name="Fauchery L."/>
            <person name="Kohler A."/>
            <person name="Kuo A."/>
            <person name="Labutti K."/>
            <person name="Pangilinan J."/>
            <person name="Lipzen A."/>
            <person name="Riley R."/>
            <person name="Andreopoulos W."/>
            <person name="He G."/>
            <person name="Johnson J."/>
            <person name="Barry K.W."/>
            <person name="Grigoriev I.V."/>
            <person name="Nagy L."/>
            <person name="Hibbett D."/>
            <person name="Henrissat B."/>
            <person name="Matheny P.B."/>
            <person name="Labbe J."/>
            <person name="Martin F."/>
        </authorList>
    </citation>
    <scope>NUCLEOTIDE SEQUENCE</scope>
    <source>
        <strain evidence="1">EC-137</strain>
    </source>
</reference>
<keyword evidence="2" id="KW-1185">Reference proteome</keyword>
<gene>
    <name evidence="1" type="ORF">K488DRAFT_75824</name>
</gene>
<reference evidence="1" key="2">
    <citation type="journal article" date="2022" name="New Phytol.">
        <title>Evolutionary transition to the ectomycorrhizal habit in the genomes of a hyperdiverse lineage of mushroom-forming fungi.</title>
        <authorList>
            <person name="Looney B."/>
            <person name="Miyauchi S."/>
            <person name="Morin E."/>
            <person name="Drula E."/>
            <person name="Courty P.E."/>
            <person name="Kohler A."/>
            <person name="Kuo A."/>
            <person name="LaButti K."/>
            <person name="Pangilinan J."/>
            <person name="Lipzen A."/>
            <person name="Riley R."/>
            <person name="Andreopoulos W."/>
            <person name="He G."/>
            <person name="Johnson J."/>
            <person name="Nolan M."/>
            <person name="Tritt A."/>
            <person name="Barry K.W."/>
            <person name="Grigoriev I.V."/>
            <person name="Nagy L.G."/>
            <person name="Hibbett D."/>
            <person name="Henrissat B."/>
            <person name="Matheny P.B."/>
            <person name="Labbe J."/>
            <person name="Martin F.M."/>
        </authorList>
    </citation>
    <scope>NUCLEOTIDE SEQUENCE</scope>
    <source>
        <strain evidence="1">EC-137</strain>
    </source>
</reference>
<protein>
    <submittedName>
        <fullName evidence="1">Nop52-domain-containing protein</fullName>
    </submittedName>
</protein>
<accession>A0ACB8QXL8</accession>
<evidence type="ECO:0000313" key="1">
    <source>
        <dbReference type="EMBL" id="KAI0036589.1"/>
    </source>
</evidence>
<dbReference type="Proteomes" id="UP000814128">
    <property type="component" value="Unassembled WGS sequence"/>
</dbReference>
<organism evidence="1 2">
    <name type="scientific">Vararia minispora EC-137</name>
    <dbReference type="NCBI Taxonomy" id="1314806"/>
    <lineage>
        <taxon>Eukaryota</taxon>
        <taxon>Fungi</taxon>
        <taxon>Dikarya</taxon>
        <taxon>Basidiomycota</taxon>
        <taxon>Agaricomycotina</taxon>
        <taxon>Agaricomycetes</taxon>
        <taxon>Russulales</taxon>
        <taxon>Lachnocladiaceae</taxon>
        <taxon>Vararia</taxon>
    </lineage>
</organism>
<name>A0ACB8QXL8_9AGAM</name>
<evidence type="ECO:0000313" key="2">
    <source>
        <dbReference type="Proteomes" id="UP000814128"/>
    </source>
</evidence>